<sequence length="124" mass="14272">MGLYSLQILSVVGGQGRTHDVDLLKRSRLRIAPAIEKYTDSGYQGLAKRDANSVTPLKKPRGRELTADERAHNRALARLRIVIEHVNRRCKIFRSVKETYRGTHRQYHNTWTVVAAFVNLRYAE</sequence>
<evidence type="ECO:0000256" key="2">
    <source>
        <dbReference type="ARBA" id="ARBA00022723"/>
    </source>
</evidence>
<evidence type="ECO:0000313" key="4">
    <source>
        <dbReference type="EMBL" id="GAK51152.1"/>
    </source>
</evidence>
<name>A0A081BL86_9BACT</name>
<organism evidence="4 5">
    <name type="scientific">Candidatus Moduliflexus flocculans</name>
    <dbReference type="NCBI Taxonomy" id="1499966"/>
    <lineage>
        <taxon>Bacteria</taxon>
        <taxon>Candidatus Moduliflexota</taxon>
        <taxon>Candidatus Moduliflexia</taxon>
        <taxon>Candidatus Moduliflexales</taxon>
        <taxon>Candidatus Moduliflexaceae</taxon>
    </lineage>
</organism>
<dbReference type="STRING" id="1499966.U14_02394"/>
<accession>A0A081BL86</accession>
<dbReference type="InterPro" id="IPR027806">
    <property type="entry name" value="HARBI1_dom"/>
</dbReference>
<dbReference type="GO" id="GO:0046872">
    <property type="term" value="F:metal ion binding"/>
    <property type="evidence" value="ECO:0007669"/>
    <property type="project" value="UniProtKB-KW"/>
</dbReference>
<dbReference type="EMBL" id="DF820457">
    <property type="protein sequence ID" value="GAK51152.1"/>
    <property type="molecule type" value="Genomic_DNA"/>
</dbReference>
<comment type="cofactor">
    <cofactor evidence="1">
        <name>a divalent metal cation</name>
        <dbReference type="ChEBI" id="CHEBI:60240"/>
    </cofactor>
</comment>
<protein>
    <submittedName>
        <fullName evidence="4">Transposase IS4 family protein</fullName>
    </submittedName>
</protein>
<dbReference type="HOGENOM" id="CLU_073820_1_0_0"/>
<dbReference type="Pfam" id="PF13359">
    <property type="entry name" value="DDE_Tnp_4"/>
    <property type="match status" value="1"/>
</dbReference>
<evidence type="ECO:0000256" key="1">
    <source>
        <dbReference type="ARBA" id="ARBA00001968"/>
    </source>
</evidence>
<reference evidence="4 5" key="1">
    <citation type="journal article" date="2015" name="PeerJ">
        <title>First genomic representation of candidate bacterial phylum KSB3 points to enhanced environmental sensing as a trigger of wastewater bulking.</title>
        <authorList>
            <person name="Sekiguchi Y."/>
            <person name="Ohashi A."/>
            <person name="Parks D.H."/>
            <person name="Yamauchi T."/>
            <person name="Tyson G.W."/>
            <person name="Hugenholtz P."/>
        </authorList>
    </citation>
    <scope>NUCLEOTIDE SEQUENCE [LARGE SCALE GENOMIC DNA]</scope>
</reference>
<dbReference type="AlphaFoldDB" id="A0A081BL86"/>
<dbReference type="Proteomes" id="UP000030700">
    <property type="component" value="Unassembled WGS sequence"/>
</dbReference>
<proteinExistence type="predicted"/>
<feature type="domain" description="DDE Tnp4" evidence="3">
    <location>
        <begin position="12"/>
        <end position="119"/>
    </location>
</feature>
<gene>
    <name evidence="4" type="ORF">U14_02394</name>
</gene>
<evidence type="ECO:0000259" key="3">
    <source>
        <dbReference type="Pfam" id="PF13359"/>
    </source>
</evidence>
<keyword evidence="5" id="KW-1185">Reference proteome</keyword>
<keyword evidence="2" id="KW-0479">Metal-binding</keyword>
<evidence type="ECO:0000313" key="5">
    <source>
        <dbReference type="Proteomes" id="UP000030700"/>
    </source>
</evidence>